<comment type="caution">
    <text evidence="2">The sequence shown here is derived from an EMBL/GenBank/DDBJ whole genome shotgun (WGS) entry which is preliminary data.</text>
</comment>
<dbReference type="GO" id="GO:0003824">
    <property type="term" value="F:catalytic activity"/>
    <property type="evidence" value="ECO:0007669"/>
    <property type="project" value="InterPro"/>
</dbReference>
<gene>
    <name evidence="2" type="ORF">CK203_034345</name>
</gene>
<reference evidence="2 3" key="1">
    <citation type="journal article" date="2018" name="PLoS Genet.">
        <title>Population sequencing reveals clonal diversity and ancestral inbreeding in the grapevine cultivar Chardonnay.</title>
        <authorList>
            <person name="Roach M.J."/>
            <person name="Johnson D.L."/>
            <person name="Bohlmann J."/>
            <person name="van Vuuren H.J."/>
            <person name="Jones S.J."/>
            <person name="Pretorius I.S."/>
            <person name="Schmidt S.A."/>
            <person name="Borneman A.R."/>
        </authorList>
    </citation>
    <scope>NUCLEOTIDE SEQUENCE [LARGE SCALE GENOMIC DNA]</scope>
    <source>
        <strain evidence="3">cv. Chardonnay</strain>
        <tissue evidence="2">Leaf</tissue>
    </source>
</reference>
<name>A0A438INX5_VITVI</name>
<dbReference type="PANTHER" id="PTHR33710">
    <property type="entry name" value="BNAC02G09200D PROTEIN"/>
    <property type="match status" value="1"/>
</dbReference>
<dbReference type="PANTHER" id="PTHR33710:SF71">
    <property type="entry name" value="ENDONUCLEASE_EXONUCLEASE_PHOSPHATASE DOMAIN-CONTAINING PROTEIN"/>
    <property type="match status" value="1"/>
</dbReference>
<dbReference type="Gene3D" id="3.60.10.10">
    <property type="entry name" value="Endonuclease/exonuclease/phosphatase"/>
    <property type="match status" value="1"/>
</dbReference>
<protein>
    <recommendedName>
        <fullName evidence="1">Endonuclease/exonuclease/phosphatase domain-containing protein</fullName>
    </recommendedName>
</protein>
<dbReference type="EMBL" id="QGNW01000094">
    <property type="protein sequence ID" value="RVW98381.1"/>
    <property type="molecule type" value="Genomic_DNA"/>
</dbReference>
<dbReference type="SUPFAM" id="SSF56219">
    <property type="entry name" value="DNase I-like"/>
    <property type="match status" value="1"/>
</dbReference>
<proteinExistence type="predicted"/>
<dbReference type="AlphaFoldDB" id="A0A438INX5"/>
<dbReference type="InterPro" id="IPR036691">
    <property type="entry name" value="Endo/exonu/phosph_ase_sf"/>
</dbReference>
<dbReference type="Pfam" id="PF03372">
    <property type="entry name" value="Exo_endo_phos"/>
    <property type="match status" value="1"/>
</dbReference>
<sequence>MVGGMGSTAVRGTPESCSIVDACLLEEVSRYSLFKPSSKRDWGRSASGSFSLKEGREERGEKEGEDVESWRYNCLAKFCHCLGMSTEGYESEILKLLHKMRERRDRSERLSGKKRKGQRPSRFDRELKKLEWSVNYSGSGGDRGIKSVLDEDSNSVVECKGGVYGPSVKVEREDFLSELGAIRGLWNEPWCVAGDFNMIRFPSERSREGRLSPTMRRFSEVIEELELRDLPLQGGMFTWSGGLNNLLKSRIDRFLISEDWEVHFQGRPTPFRFENMWLKEEGFKEVLRKWWEGIQVSGSASFILSEKLKALKPIMRNWNREVFGQITVKKQNAWNSMDFWDKEESVRVFSLEEEEAKKEAREMYKKWVLLEEMSWRQKFREI</sequence>
<dbReference type="Proteomes" id="UP000288805">
    <property type="component" value="Unassembled WGS sequence"/>
</dbReference>
<feature type="domain" description="Endonuclease/exonuclease/phosphatase" evidence="1">
    <location>
        <begin position="164"/>
        <end position="271"/>
    </location>
</feature>
<accession>A0A438INX5</accession>
<evidence type="ECO:0000313" key="2">
    <source>
        <dbReference type="EMBL" id="RVW98381.1"/>
    </source>
</evidence>
<evidence type="ECO:0000313" key="3">
    <source>
        <dbReference type="Proteomes" id="UP000288805"/>
    </source>
</evidence>
<evidence type="ECO:0000259" key="1">
    <source>
        <dbReference type="Pfam" id="PF03372"/>
    </source>
</evidence>
<dbReference type="InterPro" id="IPR005135">
    <property type="entry name" value="Endo/exonuclease/phosphatase"/>
</dbReference>
<organism evidence="2 3">
    <name type="scientific">Vitis vinifera</name>
    <name type="common">Grape</name>
    <dbReference type="NCBI Taxonomy" id="29760"/>
    <lineage>
        <taxon>Eukaryota</taxon>
        <taxon>Viridiplantae</taxon>
        <taxon>Streptophyta</taxon>
        <taxon>Embryophyta</taxon>
        <taxon>Tracheophyta</taxon>
        <taxon>Spermatophyta</taxon>
        <taxon>Magnoliopsida</taxon>
        <taxon>eudicotyledons</taxon>
        <taxon>Gunneridae</taxon>
        <taxon>Pentapetalae</taxon>
        <taxon>rosids</taxon>
        <taxon>Vitales</taxon>
        <taxon>Vitaceae</taxon>
        <taxon>Viteae</taxon>
        <taxon>Vitis</taxon>
    </lineage>
</organism>